<dbReference type="EMBL" id="FUZV01000002">
    <property type="protein sequence ID" value="SKC80409.1"/>
    <property type="molecule type" value="Genomic_DNA"/>
</dbReference>
<dbReference type="GO" id="GO:0016747">
    <property type="term" value="F:acyltransferase activity, transferring groups other than amino-acyl groups"/>
    <property type="evidence" value="ECO:0007669"/>
    <property type="project" value="InterPro"/>
</dbReference>
<evidence type="ECO:0000256" key="1">
    <source>
        <dbReference type="ARBA" id="ARBA00022679"/>
    </source>
</evidence>
<dbReference type="InterPro" id="IPR000182">
    <property type="entry name" value="GNAT_dom"/>
</dbReference>
<gene>
    <name evidence="4" type="ORF">SAMN06296058_3295</name>
</gene>
<dbReference type="PANTHER" id="PTHR43800:SF1">
    <property type="entry name" value="PEPTIDYL-LYSINE N-ACETYLTRANSFERASE YJAB"/>
    <property type="match status" value="1"/>
</dbReference>
<organism evidence="4 5">
    <name type="scientific">Pseudoxanthomonas indica</name>
    <dbReference type="NCBI Taxonomy" id="428993"/>
    <lineage>
        <taxon>Bacteria</taxon>
        <taxon>Pseudomonadati</taxon>
        <taxon>Pseudomonadota</taxon>
        <taxon>Gammaproteobacteria</taxon>
        <taxon>Lysobacterales</taxon>
        <taxon>Lysobacteraceae</taxon>
        <taxon>Pseudoxanthomonas</taxon>
    </lineage>
</organism>
<dbReference type="SUPFAM" id="SSF55729">
    <property type="entry name" value="Acyl-CoA N-acyltransferases (Nat)"/>
    <property type="match status" value="1"/>
</dbReference>
<proteinExistence type="predicted"/>
<keyword evidence="5" id="KW-1185">Reference proteome</keyword>
<accession>A0A1T5LXR5</accession>
<dbReference type="CDD" id="cd04301">
    <property type="entry name" value="NAT_SF"/>
    <property type="match status" value="1"/>
</dbReference>
<dbReference type="PROSITE" id="PS51186">
    <property type="entry name" value="GNAT"/>
    <property type="match status" value="1"/>
</dbReference>
<dbReference type="InterPro" id="IPR016181">
    <property type="entry name" value="Acyl_CoA_acyltransferase"/>
</dbReference>
<evidence type="ECO:0000313" key="5">
    <source>
        <dbReference type="Proteomes" id="UP000190341"/>
    </source>
</evidence>
<evidence type="ECO:0000259" key="3">
    <source>
        <dbReference type="PROSITE" id="PS51186"/>
    </source>
</evidence>
<reference evidence="4 5" key="1">
    <citation type="submission" date="2017-02" db="EMBL/GenBank/DDBJ databases">
        <authorList>
            <person name="Peterson S.W."/>
        </authorList>
    </citation>
    <scope>NUCLEOTIDE SEQUENCE [LARGE SCALE GENOMIC DNA]</scope>
    <source>
        <strain evidence="4 5">P15</strain>
    </source>
</reference>
<dbReference type="Gene3D" id="3.40.630.30">
    <property type="match status" value="1"/>
</dbReference>
<sequence length="162" mass="17983">MRAMQIEPARPQDYERLTAIWEAAVRATHHFLAESDIQMFRPLVQGGYLPAAPWLRVARDDEGQLLGFVGVEHGKVEMLFVDPARHGRGVGRALLQHAMAQAGAHSVDVNEQNPAALAFYLRMGFVQAGRSERDGLGKPFPLLHLRLATGQSPEPHLFRTQA</sequence>
<evidence type="ECO:0000256" key="2">
    <source>
        <dbReference type="ARBA" id="ARBA00023315"/>
    </source>
</evidence>
<evidence type="ECO:0000313" key="4">
    <source>
        <dbReference type="EMBL" id="SKC80409.1"/>
    </source>
</evidence>
<keyword evidence="1 4" id="KW-0808">Transferase</keyword>
<dbReference type="AlphaFoldDB" id="A0A1T5LXR5"/>
<dbReference type="Pfam" id="PF13508">
    <property type="entry name" value="Acetyltransf_7"/>
    <property type="match status" value="1"/>
</dbReference>
<keyword evidence="2" id="KW-0012">Acyltransferase</keyword>
<name>A0A1T5LXR5_9GAMM</name>
<dbReference type="PANTHER" id="PTHR43800">
    <property type="entry name" value="PEPTIDYL-LYSINE N-ACETYLTRANSFERASE YJAB"/>
    <property type="match status" value="1"/>
</dbReference>
<dbReference type="Proteomes" id="UP000190341">
    <property type="component" value="Unassembled WGS sequence"/>
</dbReference>
<protein>
    <submittedName>
        <fullName evidence="4">Putative acetyltransferase</fullName>
    </submittedName>
</protein>
<dbReference type="NCBIfam" id="NF007807">
    <property type="entry name" value="PRK10514.1"/>
    <property type="match status" value="1"/>
</dbReference>
<dbReference type="STRING" id="428993.SAMN06296058_3295"/>
<feature type="domain" description="N-acetyltransferase" evidence="3">
    <location>
        <begin position="4"/>
        <end position="147"/>
    </location>
</feature>